<dbReference type="PANTHER" id="PTHR20963">
    <property type="entry name" value="MULTIPLE INOSITOL POLYPHOSPHATE PHOSPHATASE-RELATED"/>
    <property type="match status" value="1"/>
</dbReference>
<dbReference type="GO" id="GO:0003993">
    <property type="term" value="F:acid phosphatase activity"/>
    <property type="evidence" value="ECO:0007669"/>
    <property type="project" value="TreeGrafter"/>
</dbReference>
<evidence type="ECO:0000256" key="1">
    <source>
        <dbReference type="ARBA" id="ARBA00004236"/>
    </source>
</evidence>
<evidence type="ECO:0000256" key="4">
    <source>
        <dbReference type="ARBA" id="ARBA00013040"/>
    </source>
</evidence>
<dbReference type="EC" id="3.1.3.62" evidence="4"/>
<dbReference type="PIRSF" id="PIRSF000894">
    <property type="entry name" value="Acid_phosphatase"/>
    <property type="match status" value="1"/>
</dbReference>
<dbReference type="Proteomes" id="UP000085678">
    <property type="component" value="Unplaced"/>
</dbReference>
<evidence type="ECO:0000256" key="11">
    <source>
        <dbReference type="ARBA" id="ARBA00031642"/>
    </source>
</evidence>
<dbReference type="Pfam" id="PF00328">
    <property type="entry name" value="His_Phos_2"/>
    <property type="match status" value="1"/>
</dbReference>
<organism evidence="18 19">
    <name type="scientific">Lingula anatina</name>
    <name type="common">Brachiopod</name>
    <name type="synonym">Lingula unguis</name>
    <dbReference type="NCBI Taxonomy" id="7574"/>
    <lineage>
        <taxon>Eukaryota</taxon>
        <taxon>Metazoa</taxon>
        <taxon>Spiralia</taxon>
        <taxon>Lophotrochozoa</taxon>
        <taxon>Brachiopoda</taxon>
        <taxon>Linguliformea</taxon>
        <taxon>Lingulata</taxon>
        <taxon>Lingulida</taxon>
        <taxon>Linguloidea</taxon>
        <taxon>Lingulidae</taxon>
        <taxon>Lingula</taxon>
    </lineage>
</organism>
<keyword evidence="10" id="KW-0325">Glycoprotein</keyword>
<dbReference type="STRING" id="7574.A0A1S3K5S7"/>
<evidence type="ECO:0000256" key="14">
    <source>
        <dbReference type="ARBA" id="ARBA00043691"/>
    </source>
</evidence>
<evidence type="ECO:0000256" key="10">
    <source>
        <dbReference type="ARBA" id="ARBA00023180"/>
    </source>
</evidence>
<comment type="catalytic activity">
    <reaction evidence="15">
        <text>(2R)-2,3-bisphosphoglycerate + H2O = (2R)-2-phosphoglycerate + phosphate</text>
        <dbReference type="Rhea" id="RHEA:27381"/>
        <dbReference type="ChEBI" id="CHEBI:15377"/>
        <dbReference type="ChEBI" id="CHEBI:43474"/>
        <dbReference type="ChEBI" id="CHEBI:58248"/>
        <dbReference type="ChEBI" id="CHEBI:58289"/>
        <dbReference type="EC" id="3.1.3.80"/>
    </reaction>
    <physiologicalReaction direction="left-to-right" evidence="15">
        <dbReference type="Rhea" id="RHEA:27382"/>
    </physiologicalReaction>
</comment>
<dbReference type="PANTHER" id="PTHR20963:SF8">
    <property type="entry name" value="MULTIPLE INOSITOL POLYPHOSPHATE PHOSPHATASE 1"/>
    <property type="match status" value="1"/>
</dbReference>
<evidence type="ECO:0000256" key="17">
    <source>
        <dbReference type="SAM" id="SignalP"/>
    </source>
</evidence>
<comment type="subcellular location">
    <subcellularLocation>
        <location evidence="1">Cell membrane</location>
    </subcellularLocation>
</comment>
<dbReference type="GO" id="GO:0034417">
    <property type="term" value="F:bisphosphoglycerate 3-phosphatase activity"/>
    <property type="evidence" value="ECO:0007669"/>
    <property type="project" value="UniProtKB-EC"/>
</dbReference>
<dbReference type="InterPro" id="IPR029033">
    <property type="entry name" value="His_PPase_superfam"/>
</dbReference>
<keyword evidence="7 17" id="KW-0732">Signal</keyword>
<name>A0A1S3K5S7_LINAN</name>
<dbReference type="InterPro" id="IPR016274">
    <property type="entry name" value="Histidine_acid_Pase_euk"/>
</dbReference>
<evidence type="ECO:0000256" key="8">
    <source>
        <dbReference type="ARBA" id="ARBA00022801"/>
    </source>
</evidence>
<comment type="similarity">
    <text evidence="2">Belongs to the histidine acid phosphatase family. MINPP1 subfamily.</text>
</comment>
<evidence type="ECO:0000256" key="6">
    <source>
        <dbReference type="ARBA" id="ARBA00022475"/>
    </source>
</evidence>
<dbReference type="SUPFAM" id="SSF53254">
    <property type="entry name" value="Phosphoglycerate mutase-like"/>
    <property type="match status" value="1"/>
</dbReference>
<evidence type="ECO:0000256" key="13">
    <source>
        <dbReference type="ARBA" id="ARBA00043671"/>
    </source>
</evidence>
<dbReference type="KEGG" id="lak:106178973"/>
<evidence type="ECO:0000256" key="9">
    <source>
        <dbReference type="ARBA" id="ARBA00023136"/>
    </source>
</evidence>
<evidence type="ECO:0000313" key="19">
    <source>
        <dbReference type="RefSeq" id="XP_013417862.1"/>
    </source>
</evidence>
<dbReference type="Gene3D" id="3.40.50.1240">
    <property type="entry name" value="Phosphoglycerate mutase-like"/>
    <property type="match status" value="1"/>
</dbReference>
<comment type="catalytic activity">
    <reaction evidence="12">
        <text>1D-myo-inositol 1,2,5,6-tetrakisphosphate + H2O = 1D-myo-inositol 1,2,6-trisphosphate + phosphate</text>
        <dbReference type="Rhea" id="RHEA:77119"/>
        <dbReference type="ChEBI" id="CHEBI:15377"/>
        <dbReference type="ChEBI" id="CHEBI:43474"/>
        <dbReference type="ChEBI" id="CHEBI:195535"/>
        <dbReference type="ChEBI" id="CHEBI:195537"/>
        <dbReference type="EC" id="3.1.3.62"/>
    </reaction>
    <physiologicalReaction direction="left-to-right" evidence="12">
        <dbReference type="Rhea" id="RHEA:77120"/>
    </physiologicalReaction>
</comment>
<keyword evidence="8" id="KW-0378">Hydrolase</keyword>
<dbReference type="FunCoup" id="A0A1S3K5S7">
    <property type="interactions" value="571"/>
</dbReference>
<sequence length="501" mass="56280">MAATSSFTLTLLVGFLCCSLSLNTEQVPCYTSEKSPYRLYGSKTAYEEIPANWNGSVTRNTDSVEQGCNPIMIWHLNRHGYRYPGDDDIELFNTVLPVFRDGIVNNATVAGQFCAGDLAALRDWTPRMVPRDDSKLVETGHRELMSIADHFRGKYPSLLNVSVDALLANFTFRHTDKERTRMSAKAFVKGLLKQPGMSDAELNALVDRVPMVVREIGKDLLLRFYDVCEKYIKTVDEQPVAELEKFYKASVMAKTRGDVSMRLGLDQSLNETVAEALWLACASEYAIYGLTQDKTVRNSSAAPWCSLFTQEELKAFEYVADLEYYYKNSYGNEVNYEQTCPLLKDLIGAIRNATTGSNFLHGLFRFAHSATIVPFYSALGLFKDAQAPTSDNYDSRADRKLRTSYIDSMASNINFVIYKCEDTHKFKIHVNERETLLPGCSDILCDVSILMDSVGKVADACDFEKICKWPVNPPIGRATRDAVATTTLMLTFLVLLLSRQL</sequence>
<evidence type="ECO:0000256" key="5">
    <source>
        <dbReference type="ARBA" id="ARBA00018097"/>
    </source>
</evidence>
<accession>A0A1S3K5S7</accession>
<dbReference type="GeneID" id="106178973"/>
<dbReference type="OrthoDB" id="6509975at2759"/>
<keyword evidence="6" id="KW-1003">Cell membrane</keyword>
<evidence type="ECO:0000256" key="12">
    <source>
        <dbReference type="ARBA" id="ARBA00043668"/>
    </source>
</evidence>
<dbReference type="GO" id="GO:0052745">
    <property type="term" value="F:inositol phosphate phosphatase activity"/>
    <property type="evidence" value="ECO:0007669"/>
    <property type="project" value="TreeGrafter"/>
</dbReference>
<feature type="chain" id="PRO_5010233713" description="Multiple inositol polyphosphate phosphatase 1" evidence="17">
    <location>
        <begin position="22"/>
        <end position="501"/>
    </location>
</feature>
<keyword evidence="16" id="KW-1015">Disulfide bond</keyword>
<feature type="signal peptide" evidence="17">
    <location>
        <begin position="1"/>
        <end position="21"/>
    </location>
</feature>
<comment type="catalytic activity">
    <reaction evidence="13">
        <text>1D-myo-inositol 1,2,4,5,6-pentakisphosphate + H2O = 1D-myo-inositol 1,2,5,6-tetrakisphosphate + phosphate</text>
        <dbReference type="Rhea" id="RHEA:77115"/>
        <dbReference type="ChEBI" id="CHEBI:15377"/>
        <dbReference type="ChEBI" id="CHEBI:43474"/>
        <dbReference type="ChEBI" id="CHEBI:57798"/>
        <dbReference type="ChEBI" id="CHEBI:195535"/>
        <dbReference type="EC" id="3.1.3.62"/>
    </reaction>
    <physiologicalReaction direction="left-to-right" evidence="13">
        <dbReference type="Rhea" id="RHEA:77116"/>
    </physiologicalReaction>
</comment>
<protein>
    <recommendedName>
        <fullName evidence="5">Multiple inositol polyphosphate phosphatase 1</fullName>
        <ecNumber evidence="4">3.1.3.62</ecNumber>
        <ecNumber evidence="3">3.1.3.80</ecNumber>
    </recommendedName>
    <alternativeName>
        <fullName evidence="11">2,3-bisphosphoglycerate 3-phosphatase</fullName>
    </alternativeName>
</protein>
<keyword evidence="18" id="KW-1185">Reference proteome</keyword>
<comment type="catalytic activity">
    <reaction evidence="14">
        <text>1D-myo-inositol hexakisphosphate + H2O = 1D-myo-inositol 1,2,4,5,6-pentakisphosphate + phosphate</text>
        <dbReference type="Rhea" id="RHEA:16989"/>
        <dbReference type="ChEBI" id="CHEBI:15377"/>
        <dbReference type="ChEBI" id="CHEBI:43474"/>
        <dbReference type="ChEBI" id="CHEBI:57798"/>
        <dbReference type="ChEBI" id="CHEBI:58130"/>
        <dbReference type="EC" id="3.1.3.62"/>
    </reaction>
    <physiologicalReaction direction="left-to-right" evidence="14">
        <dbReference type="Rhea" id="RHEA:16990"/>
    </physiologicalReaction>
</comment>
<evidence type="ECO:0000256" key="7">
    <source>
        <dbReference type="ARBA" id="ARBA00022729"/>
    </source>
</evidence>
<proteinExistence type="inferred from homology"/>
<dbReference type="InParanoid" id="A0A1S3K5S7"/>
<dbReference type="EC" id="3.1.3.80" evidence="3"/>
<dbReference type="GO" id="GO:0005886">
    <property type="term" value="C:plasma membrane"/>
    <property type="evidence" value="ECO:0007669"/>
    <property type="project" value="UniProtKB-SubCell"/>
</dbReference>
<evidence type="ECO:0000256" key="15">
    <source>
        <dbReference type="ARBA" id="ARBA00043832"/>
    </source>
</evidence>
<dbReference type="CDD" id="cd07061">
    <property type="entry name" value="HP_HAP_like"/>
    <property type="match status" value="1"/>
</dbReference>
<keyword evidence="9" id="KW-0472">Membrane</keyword>
<evidence type="ECO:0000256" key="16">
    <source>
        <dbReference type="PIRSR" id="PIRSR000894-2"/>
    </source>
</evidence>
<feature type="disulfide bond" evidence="16">
    <location>
        <begin position="68"/>
        <end position="420"/>
    </location>
</feature>
<evidence type="ECO:0000313" key="18">
    <source>
        <dbReference type="Proteomes" id="UP000085678"/>
    </source>
</evidence>
<evidence type="ECO:0000256" key="2">
    <source>
        <dbReference type="ARBA" id="ARBA00008422"/>
    </source>
</evidence>
<evidence type="ECO:0000256" key="3">
    <source>
        <dbReference type="ARBA" id="ARBA00012976"/>
    </source>
</evidence>
<dbReference type="InterPro" id="IPR000560">
    <property type="entry name" value="His_Pase_clade-2"/>
</dbReference>
<dbReference type="AlphaFoldDB" id="A0A1S3K5S7"/>
<gene>
    <name evidence="19" type="primary">LOC106178973</name>
</gene>
<feature type="disulfide bond" evidence="16">
    <location>
        <begin position="440"/>
        <end position="445"/>
    </location>
</feature>
<dbReference type="RefSeq" id="XP_013417862.1">
    <property type="nucleotide sequence ID" value="XM_013562408.2"/>
</dbReference>
<reference evidence="19" key="1">
    <citation type="submission" date="2025-08" db="UniProtKB">
        <authorList>
            <consortium name="RefSeq"/>
        </authorList>
    </citation>
    <scope>IDENTIFICATION</scope>
    <source>
        <tissue evidence="19">Gonads</tissue>
    </source>
</reference>